<dbReference type="SUPFAM" id="SSF52540">
    <property type="entry name" value="P-loop containing nucleoside triphosphate hydrolases"/>
    <property type="match status" value="1"/>
</dbReference>
<keyword evidence="2" id="KW-0547">Nucleotide-binding</keyword>
<dbReference type="Pfam" id="PF03308">
    <property type="entry name" value="MeaB"/>
    <property type="match status" value="1"/>
</dbReference>
<dbReference type="PANTHER" id="PTHR43087:SF1">
    <property type="entry name" value="LAO_AO TRANSPORT SYSTEM ATPASE"/>
    <property type="match status" value="1"/>
</dbReference>
<keyword evidence="4" id="KW-0342">GTP-binding</keyword>
<evidence type="ECO:0000256" key="4">
    <source>
        <dbReference type="ARBA" id="ARBA00023134"/>
    </source>
</evidence>
<proteinExistence type="inferred from homology"/>
<evidence type="ECO:0000313" key="6">
    <source>
        <dbReference type="EMBL" id="WAH36890.1"/>
    </source>
</evidence>
<dbReference type="InterPro" id="IPR052040">
    <property type="entry name" value="GTPase/Isobutyryl-CoA_mutase"/>
</dbReference>
<dbReference type="Proteomes" id="UP001164803">
    <property type="component" value="Chromosome"/>
</dbReference>
<dbReference type="CDD" id="cd03114">
    <property type="entry name" value="MMAA-like"/>
    <property type="match status" value="1"/>
</dbReference>
<evidence type="ECO:0000256" key="1">
    <source>
        <dbReference type="ARBA" id="ARBA00009625"/>
    </source>
</evidence>
<evidence type="ECO:0000256" key="2">
    <source>
        <dbReference type="ARBA" id="ARBA00022741"/>
    </source>
</evidence>
<protein>
    <submittedName>
        <fullName evidence="6">Methylmalonyl Co-A mutase-associated GTPase MeaB</fullName>
    </submittedName>
</protein>
<evidence type="ECO:0000256" key="5">
    <source>
        <dbReference type="ARBA" id="ARBA00023186"/>
    </source>
</evidence>
<dbReference type="PANTHER" id="PTHR43087">
    <property type="entry name" value="LYSINE/ARGININE/ORNITHINE TRANSPORT SYSTEM KINASE"/>
    <property type="match status" value="1"/>
</dbReference>
<dbReference type="InterPro" id="IPR005129">
    <property type="entry name" value="GTPase_ArgK"/>
</dbReference>
<gene>
    <name evidence="6" type="primary">meaB</name>
    <name evidence="6" type="ORF">NZD86_22450</name>
</gene>
<name>A0ABY6Z4G4_9BACL</name>
<accession>A0ABY6Z4G4</accession>
<comment type="similarity">
    <text evidence="1">Belongs to the SIMIBI class G3E GTPase family. ArgK/MeaB subfamily.</text>
</comment>
<reference evidence="6" key="1">
    <citation type="submission" date="2022-08" db="EMBL/GenBank/DDBJ databases">
        <title>Alicyclobacillus dauci DSM2870, complete genome.</title>
        <authorList>
            <person name="Wang Q."/>
            <person name="Cai R."/>
            <person name="Wang Z."/>
        </authorList>
    </citation>
    <scope>NUCLEOTIDE SEQUENCE</scope>
    <source>
        <strain evidence="6">DSM 28700</strain>
    </source>
</reference>
<dbReference type="NCBIfam" id="TIGR00750">
    <property type="entry name" value="lao"/>
    <property type="match status" value="1"/>
</dbReference>
<keyword evidence="7" id="KW-1185">Reference proteome</keyword>
<dbReference type="RefSeq" id="WP_268044290.1">
    <property type="nucleotide sequence ID" value="NZ_CP104064.1"/>
</dbReference>
<dbReference type="EMBL" id="CP104064">
    <property type="protein sequence ID" value="WAH36890.1"/>
    <property type="molecule type" value="Genomic_DNA"/>
</dbReference>
<dbReference type="InterPro" id="IPR027417">
    <property type="entry name" value="P-loop_NTPase"/>
</dbReference>
<dbReference type="Gene3D" id="3.40.50.300">
    <property type="entry name" value="P-loop containing nucleotide triphosphate hydrolases"/>
    <property type="match status" value="1"/>
</dbReference>
<evidence type="ECO:0000313" key="7">
    <source>
        <dbReference type="Proteomes" id="UP001164803"/>
    </source>
</evidence>
<keyword evidence="5" id="KW-0143">Chaperone</keyword>
<evidence type="ECO:0000256" key="3">
    <source>
        <dbReference type="ARBA" id="ARBA00022801"/>
    </source>
</evidence>
<organism evidence="6 7">
    <name type="scientific">Alicyclobacillus dauci</name>
    <dbReference type="NCBI Taxonomy" id="1475485"/>
    <lineage>
        <taxon>Bacteria</taxon>
        <taxon>Bacillati</taxon>
        <taxon>Bacillota</taxon>
        <taxon>Bacilli</taxon>
        <taxon>Bacillales</taxon>
        <taxon>Alicyclobacillaceae</taxon>
        <taxon>Alicyclobacillus</taxon>
    </lineage>
</organism>
<keyword evidence="3" id="KW-0378">Hydrolase</keyword>
<sequence length="315" mass="34501">MSHALVDRIRQGDRRALARVLSYLADDHPEKETLLEALYPFSDRARIVGFTGAPGAGKSTLVDQVIKHLRSLDQTVGVLAVDPSSPFTGGSLLGDRVRMAHHSGDPGVFIRSVSNRGYQGGMASATREMLMAMSAFGCDTILLETVGVGQAELDVLHVADTVALVLTPGAGDAVQASKAGIMEIGDIFVLNKADDPGAASMFRALTLMVHEKTLWRNGWQPPIVKTIATVGEGVEEVWQAVLRHDEHMKQRPDVEQRAQVRRRSHILALLEQGLKARVLQRMHDDETWRVLIEDQTDVSPTQVAARLLADVWRRG</sequence>